<dbReference type="RefSeq" id="WP_160765470.1">
    <property type="nucleotide sequence ID" value="NZ_WUPT01000003.1"/>
</dbReference>
<keyword evidence="2" id="KW-1003">Cell membrane</keyword>
<feature type="transmembrane region" description="Helical" evidence="6">
    <location>
        <begin position="186"/>
        <end position="208"/>
    </location>
</feature>
<keyword evidence="3 6" id="KW-0812">Transmembrane</keyword>
<evidence type="ECO:0000256" key="6">
    <source>
        <dbReference type="SAM" id="Phobius"/>
    </source>
</evidence>
<feature type="transmembrane region" description="Helical" evidence="6">
    <location>
        <begin position="45"/>
        <end position="63"/>
    </location>
</feature>
<feature type="transmembrane region" description="Helical" evidence="6">
    <location>
        <begin position="70"/>
        <end position="90"/>
    </location>
</feature>
<evidence type="ECO:0000256" key="5">
    <source>
        <dbReference type="ARBA" id="ARBA00023136"/>
    </source>
</evidence>
<sequence>MTVDISVLLAFVYFAFVASITPGPNNMMVMASGAAFGVRATLPHIFGIAFGFGIMLSGLVRGLGVVLDRLPIVLGILKWGGVAWLAYTAWQLARPALSRSAFGKAGSTNGAVARPLTLIEAALFQWINPKAWTMAVAVTGAYADLAEVAWQRAAIMLCAFFVIAPLCNGTWLLAGRAIGTLLSSDVWGRVAVSAMAGLILLSATLIALG</sequence>
<gene>
    <name evidence="7" type="ORF">GQ651_17070</name>
</gene>
<keyword evidence="8" id="KW-1185">Reference proteome</keyword>
<dbReference type="GO" id="GO:0005886">
    <property type="term" value="C:plasma membrane"/>
    <property type="evidence" value="ECO:0007669"/>
    <property type="project" value="UniProtKB-SubCell"/>
</dbReference>
<dbReference type="Pfam" id="PF01810">
    <property type="entry name" value="LysE"/>
    <property type="match status" value="1"/>
</dbReference>
<dbReference type="InterPro" id="IPR001123">
    <property type="entry name" value="LeuE-type"/>
</dbReference>
<dbReference type="PANTHER" id="PTHR30086">
    <property type="entry name" value="ARGININE EXPORTER PROTEIN ARGO"/>
    <property type="match status" value="1"/>
</dbReference>
<comment type="caution">
    <text evidence="7">The sequence shown here is derived from an EMBL/GenBank/DDBJ whole genome shotgun (WGS) entry which is preliminary data.</text>
</comment>
<dbReference type="EMBL" id="WUPT01000003">
    <property type="protein sequence ID" value="MXQ09560.1"/>
    <property type="molecule type" value="Genomic_DNA"/>
</dbReference>
<dbReference type="Proteomes" id="UP000480350">
    <property type="component" value="Unassembled WGS sequence"/>
</dbReference>
<keyword evidence="5 6" id="KW-0472">Membrane</keyword>
<keyword evidence="4 6" id="KW-1133">Transmembrane helix</keyword>
<dbReference type="AlphaFoldDB" id="A0A7C9MY32"/>
<evidence type="ECO:0000313" key="8">
    <source>
        <dbReference type="Proteomes" id="UP000480350"/>
    </source>
</evidence>
<evidence type="ECO:0000313" key="7">
    <source>
        <dbReference type="EMBL" id="MXQ09560.1"/>
    </source>
</evidence>
<protein>
    <submittedName>
        <fullName evidence="7">LysE family transporter</fullName>
    </submittedName>
</protein>
<evidence type="ECO:0000256" key="1">
    <source>
        <dbReference type="ARBA" id="ARBA00004651"/>
    </source>
</evidence>
<evidence type="ECO:0000256" key="3">
    <source>
        <dbReference type="ARBA" id="ARBA00022692"/>
    </source>
</evidence>
<comment type="subcellular location">
    <subcellularLocation>
        <location evidence="1">Cell membrane</location>
        <topology evidence="1">Multi-pass membrane protein</topology>
    </subcellularLocation>
</comment>
<organism evidence="7 8">
    <name type="scientific">Kangsaoukella pontilimi</name>
    <dbReference type="NCBI Taxonomy" id="2691042"/>
    <lineage>
        <taxon>Bacteria</taxon>
        <taxon>Pseudomonadati</taxon>
        <taxon>Pseudomonadota</taxon>
        <taxon>Alphaproteobacteria</taxon>
        <taxon>Rhodobacterales</taxon>
        <taxon>Paracoccaceae</taxon>
        <taxon>Kangsaoukella</taxon>
    </lineage>
</organism>
<evidence type="ECO:0000256" key="4">
    <source>
        <dbReference type="ARBA" id="ARBA00022989"/>
    </source>
</evidence>
<proteinExistence type="predicted"/>
<feature type="transmembrane region" description="Helical" evidence="6">
    <location>
        <begin position="153"/>
        <end position="174"/>
    </location>
</feature>
<accession>A0A7C9MY32</accession>
<dbReference type="GO" id="GO:0015171">
    <property type="term" value="F:amino acid transmembrane transporter activity"/>
    <property type="evidence" value="ECO:0007669"/>
    <property type="project" value="TreeGrafter"/>
</dbReference>
<reference evidence="7 8" key="2">
    <citation type="submission" date="2020-03" db="EMBL/GenBank/DDBJ databases">
        <title>Kangsaoukella pontilimi gen. nov., sp. nov., a new member of the family Rhodobacteraceae isolated from a tidal mudflat.</title>
        <authorList>
            <person name="Kim I.S."/>
        </authorList>
    </citation>
    <scope>NUCLEOTIDE SEQUENCE [LARGE SCALE GENOMIC DNA]</scope>
    <source>
        <strain evidence="7 8">GH1-50</strain>
    </source>
</reference>
<dbReference type="GO" id="GO:0033228">
    <property type="term" value="P:cysteine export across plasma membrane"/>
    <property type="evidence" value="ECO:0007669"/>
    <property type="project" value="TreeGrafter"/>
</dbReference>
<evidence type="ECO:0000256" key="2">
    <source>
        <dbReference type="ARBA" id="ARBA00022475"/>
    </source>
</evidence>
<name>A0A7C9MY32_9RHOB</name>
<reference evidence="7 8" key="1">
    <citation type="submission" date="2019-12" db="EMBL/GenBank/DDBJ databases">
        <authorList>
            <person name="Lee S.D."/>
        </authorList>
    </citation>
    <scope>NUCLEOTIDE SEQUENCE [LARGE SCALE GENOMIC DNA]</scope>
    <source>
        <strain evidence="7 8">GH1-50</strain>
    </source>
</reference>
<dbReference type="PANTHER" id="PTHR30086:SF20">
    <property type="entry name" value="ARGININE EXPORTER PROTEIN ARGO-RELATED"/>
    <property type="match status" value="1"/>
</dbReference>